<evidence type="ECO:0008006" key="3">
    <source>
        <dbReference type="Google" id="ProtNLM"/>
    </source>
</evidence>
<accession>A0ABV8WGL1</accession>
<reference evidence="2" key="1">
    <citation type="journal article" date="2019" name="Int. J. Syst. Evol. Microbiol.">
        <title>The Global Catalogue of Microorganisms (GCM) 10K type strain sequencing project: providing services to taxonomists for standard genome sequencing and annotation.</title>
        <authorList>
            <consortium name="The Broad Institute Genomics Platform"/>
            <consortium name="The Broad Institute Genome Sequencing Center for Infectious Disease"/>
            <person name="Wu L."/>
            <person name="Ma J."/>
        </authorList>
    </citation>
    <scope>NUCLEOTIDE SEQUENCE [LARGE SCALE GENOMIC DNA]</scope>
    <source>
        <strain evidence="2">PJ61</strain>
    </source>
</reference>
<dbReference type="EMBL" id="JBHSDQ010000002">
    <property type="protein sequence ID" value="MFC4395556.1"/>
    <property type="molecule type" value="Genomic_DNA"/>
</dbReference>
<sequence>MSTQDTPAQIGDLPPLGRPANTALLQADITTLSKIANHSRKELLALHGVGPRAIRLLEAALAERGLAFNEPT</sequence>
<dbReference type="Proteomes" id="UP001595778">
    <property type="component" value="Unassembled WGS sequence"/>
</dbReference>
<proteinExistence type="predicted"/>
<name>A0ABV8WGL1_9MICC</name>
<keyword evidence="2" id="KW-1185">Reference proteome</keyword>
<evidence type="ECO:0000313" key="1">
    <source>
        <dbReference type="EMBL" id="MFC4395556.1"/>
    </source>
</evidence>
<dbReference type="SUPFAM" id="SSF47789">
    <property type="entry name" value="C-terminal domain of RNA polymerase alpha subunit"/>
    <property type="match status" value="1"/>
</dbReference>
<gene>
    <name evidence="1" type="ORF">ACFO0G_05585</name>
</gene>
<comment type="caution">
    <text evidence="1">The sequence shown here is derived from an EMBL/GenBank/DDBJ whole genome shotgun (WGS) entry which is preliminary data.</text>
</comment>
<organism evidence="1 2">
    <name type="scientific">Arthrobacter sedimenti</name>
    <dbReference type="NCBI Taxonomy" id="2694931"/>
    <lineage>
        <taxon>Bacteria</taxon>
        <taxon>Bacillati</taxon>
        <taxon>Actinomycetota</taxon>
        <taxon>Actinomycetes</taxon>
        <taxon>Micrococcales</taxon>
        <taxon>Micrococcaceae</taxon>
        <taxon>Arthrobacter</taxon>
    </lineage>
</organism>
<dbReference type="RefSeq" id="WP_376976718.1">
    <property type="nucleotide sequence ID" value="NZ_JBHSDQ010000002.1"/>
</dbReference>
<protein>
    <recommendedName>
        <fullName evidence="3">DNA-binding protein</fullName>
    </recommendedName>
</protein>
<dbReference type="Gene3D" id="1.10.150.20">
    <property type="entry name" value="5' to 3' exonuclease, C-terminal subdomain"/>
    <property type="match status" value="1"/>
</dbReference>
<evidence type="ECO:0000313" key="2">
    <source>
        <dbReference type="Proteomes" id="UP001595778"/>
    </source>
</evidence>